<dbReference type="SUPFAM" id="SSF53850">
    <property type="entry name" value="Periplasmic binding protein-like II"/>
    <property type="match status" value="1"/>
</dbReference>
<protein>
    <submittedName>
        <fullName evidence="6">LysR family transcriptional regulator</fullName>
    </submittedName>
</protein>
<proteinExistence type="inferred from homology"/>
<dbReference type="GO" id="GO:0003700">
    <property type="term" value="F:DNA-binding transcription factor activity"/>
    <property type="evidence" value="ECO:0007669"/>
    <property type="project" value="InterPro"/>
</dbReference>
<dbReference type="Pfam" id="PF00126">
    <property type="entry name" value="HTH_1"/>
    <property type="match status" value="1"/>
</dbReference>
<dbReference type="SUPFAM" id="SSF46785">
    <property type="entry name" value="Winged helix' DNA-binding domain"/>
    <property type="match status" value="1"/>
</dbReference>
<evidence type="ECO:0000259" key="5">
    <source>
        <dbReference type="PROSITE" id="PS50931"/>
    </source>
</evidence>
<dbReference type="EMBL" id="LNYP01000028">
    <property type="protein sequence ID" value="KTD38369.1"/>
    <property type="molecule type" value="Genomic_DNA"/>
</dbReference>
<dbReference type="PANTHER" id="PTHR30346">
    <property type="entry name" value="TRANSCRIPTIONAL DUAL REGULATOR HCAR-RELATED"/>
    <property type="match status" value="1"/>
</dbReference>
<comment type="similarity">
    <text evidence="1">Belongs to the LysR transcriptional regulatory family.</text>
</comment>
<evidence type="ECO:0000256" key="1">
    <source>
        <dbReference type="ARBA" id="ARBA00009437"/>
    </source>
</evidence>
<dbReference type="CDD" id="cd08411">
    <property type="entry name" value="PBP2_OxyR"/>
    <property type="match status" value="1"/>
</dbReference>
<dbReference type="InterPro" id="IPR005119">
    <property type="entry name" value="LysR_subst-bd"/>
</dbReference>
<accession>A0A0W0X1C7</accession>
<name>A0A0W0X1C7_9GAMM</name>
<dbReference type="PROSITE" id="PS50931">
    <property type="entry name" value="HTH_LYSR"/>
    <property type="match status" value="1"/>
</dbReference>
<dbReference type="InterPro" id="IPR000847">
    <property type="entry name" value="LysR_HTH_N"/>
</dbReference>
<keyword evidence="4" id="KW-0804">Transcription</keyword>
<feature type="domain" description="HTH lysR-type" evidence="5">
    <location>
        <begin position="5"/>
        <end position="62"/>
    </location>
</feature>
<keyword evidence="3" id="KW-0238">DNA-binding</keyword>
<dbReference type="GO" id="GO:0003677">
    <property type="term" value="F:DNA binding"/>
    <property type="evidence" value="ECO:0007669"/>
    <property type="project" value="UniProtKB-KW"/>
</dbReference>
<sequence length="304" mass="34909">MIKLPSIRHLQYLIALYDHQHFGQAAESCFISQSTLSAAITNLEEQLQAQLLERDHKTFIFTPLGHEIVRTGRKIIQDYATLVEHARYHGQPMKGIMRLGCIPTIAPFILSDLMTLTKKRYPEIQMLLREDTTENALDALTKGYLDLVILALPYETNQFHTRVLARDPFKLVLHHDWLTKGFTKDMHQWPDESVFLLEREHCMTNHALMACQLRDKKKINPFFATSLHTLTEMVNHKLGVTFLSQLAIQSGILLKTNLVALTPTAEQAYREIGIAWRKSSVRQQEFRLIGDMITELLANKGIHA</sequence>
<dbReference type="GO" id="GO:0032993">
    <property type="term" value="C:protein-DNA complex"/>
    <property type="evidence" value="ECO:0007669"/>
    <property type="project" value="TreeGrafter"/>
</dbReference>
<evidence type="ECO:0000256" key="2">
    <source>
        <dbReference type="ARBA" id="ARBA00023015"/>
    </source>
</evidence>
<dbReference type="PATRIC" id="fig|29423.5.peg.1375"/>
<dbReference type="PRINTS" id="PR00039">
    <property type="entry name" value="HTHLYSR"/>
</dbReference>
<organism evidence="6 7">
    <name type="scientific">Legionella oakridgensis</name>
    <dbReference type="NCBI Taxonomy" id="29423"/>
    <lineage>
        <taxon>Bacteria</taxon>
        <taxon>Pseudomonadati</taxon>
        <taxon>Pseudomonadota</taxon>
        <taxon>Gammaproteobacteria</taxon>
        <taxon>Legionellales</taxon>
        <taxon>Legionellaceae</taxon>
        <taxon>Legionella</taxon>
    </lineage>
</organism>
<dbReference type="Gene3D" id="1.10.10.10">
    <property type="entry name" value="Winged helix-like DNA-binding domain superfamily/Winged helix DNA-binding domain"/>
    <property type="match status" value="1"/>
</dbReference>
<dbReference type="InterPro" id="IPR036388">
    <property type="entry name" value="WH-like_DNA-bd_sf"/>
</dbReference>
<keyword evidence="2" id="KW-0805">Transcription regulation</keyword>
<dbReference type="RefSeq" id="WP_025385611.1">
    <property type="nucleotide sequence ID" value="NZ_LCUA01000034.1"/>
</dbReference>
<evidence type="ECO:0000313" key="6">
    <source>
        <dbReference type="EMBL" id="KTD38369.1"/>
    </source>
</evidence>
<dbReference type="PANTHER" id="PTHR30346:SF10">
    <property type="entry name" value="TRANSCRIPTIONAL REGULATOR OF OXIDATIVE STRESS OXYR"/>
    <property type="match status" value="1"/>
</dbReference>
<comment type="caution">
    <text evidence="6">The sequence shown here is derived from an EMBL/GenBank/DDBJ whole genome shotgun (WGS) entry which is preliminary data.</text>
</comment>
<dbReference type="Proteomes" id="UP000054858">
    <property type="component" value="Unassembled WGS sequence"/>
</dbReference>
<dbReference type="InterPro" id="IPR036390">
    <property type="entry name" value="WH_DNA-bd_sf"/>
</dbReference>
<evidence type="ECO:0000256" key="4">
    <source>
        <dbReference type="ARBA" id="ARBA00023163"/>
    </source>
</evidence>
<evidence type="ECO:0000313" key="7">
    <source>
        <dbReference type="Proteomes" id="UP000054858"/>
    </source>
</evidence>
<dbReference type="Gene3D" id="3.40.190.10">
    <property type="entry name" value="Periplasmic binding protein-like II"/>
    <property type="match status" value="2"/>
</dbReference>
<dbReference type="AlphaFoldDB" id="A0A0W0X1C7"/>
<reference evidence="6 7" key="1">
    <citation type="submission" date="2015-11" db="EMBL/GenBank/DDBJ databases">
        <title>Genomic analysis of 38 Legionella species identifies large and diverse effector repertoires.</title>
        <authorList>
            <person name="Burstein D."/>
            <person name="Amaro F."/>
            <person name="Zusman T."/>
            <person name="Lifshitz Z."/>
            <person name="Cohen O."/>
            <person name="Gilbert J.A."/>
            <person name="Pupko T."/>
            <person name="Shuman H.A."/>
            <person name="Segal G."/>
        </authorList>
    </citation>
    <scope>NUCLEOTIDE SEQUENCE [LARGE SCALE GENOMIC DNA]</scope>
    <source>
        <strain evidence="6 7">Oak Ridge-10</strain>
    </source>
</reference>
<gene>
    <name evidence="6" type="ORF">Loak_1314</name>
</gene>
<evidence type="ECO:0000256" key="3">
    <source>
        <dbReference type="ARBA" id="ARBA00023125"/>
    </source>
</evidence>
<dbReference type="Pfam" id="PF03466">
    <property type="entry name" value="LysR_substrate"/>
    <property type="match status" value="1"/>
</dbReference>
<dbReference type="FunFam" id="1.10.10.10:FF:000001">
    <property type="entry name" value="LysR family transcriptional regulator"/>
    <property type="match status" value="1"/>
</dbReference>